<dbReference type="Pfam" id="PF09335">
    <property type="entry name" value="VTT_dom"/>
    <property type="match status" value="1"/>
</dbReference>
<accession>A0ABP6L3J3</accession>
<dbReference type="Proteomes" id="UP001501532">
    <property type="component" value="Unassembled WGS sequence"/>
</dbReference>
<feature type="transmembrane region" description="Helical" evidence="7">
    <location>
        <begin position="64"/>
        <end position="83"/>
    </location>
</feature>
<sequence>MPDATTRSGGTATASPRAAATKLTATASPCAGREFTAAPAAAVVVPLGFTARCTRALMSPWSRLSLLVLLLAAAASCVLAFEPQRLLTRGWPPQLGGVTAAVVFAVAYGLCTVAFVPRPLLNLAAGALFGSQLGTGTALAGTVLGAGVAFGLGRMLGQDALRPLLRGRWLKAADGQLSRHGFRSMMAARLFPGVPFWAANYCAAVSRMRWAPFLIATTLGSVPNTAAYVVAGARASRPTSPAFLIAMAFIAVPALAGAVVAWRKRHHLRDHGRAGRAAARTGRGG</sequence>
<dbReference type="EMBL" id="BAAAUF010000008">
    <property type="protein sequence ID" value="GAA3028834.1"/>
    <property type="molecule type" value="Genomic_DNA"/>
</dbReference>
<proteinExistence type="inferred from homology"/>
<evidence type="ECO:0000313" key="10">
    <source>
        <dbReference type="Proteomes" id="UP001501532"/>
    </source>
</evidence>
<organism evidence="9 10">
    <name type="scientific">Streptomyces glomeratus</name>
    <dbReference type="NCBI Taxonomy" id="284452"/>
    <lineage>
        <taxon>Bacteria</taxon>
        <taxon>Bacillati</taxon>
        <taxon>Actinomycetota</taxon>
        <taxon>Actinomycetes</taxon>
        <taxon>Kitasatosporales</taxon>
        <taxon>Streptomycetaceae</taxon>
        <taxon>Streptomyces</taxon>
    </lineage>
</organism>
<feature type="transmembrane region" description="Helical" evidence="7">
    <location>
        <begin position="136"/>
        <end position="156"/>
    </location>
</feature>
<name>A0ABP6L3J3_9ACTN</name>
<comment type="subcellular location">
    <subcellularLocation>
        <location evidence="1 7">Cell membrane</location>
        <topology evidence="1 7">Multi-pass membrane protein</topology>
    </subcellularLocation>
</comment>
<reference evidence="10" key="1">
    <citation type="journal article" date="2019" name="Int. J. Syst. Evol. Microbiol.">
        <title>The Global Catalogue of Microorganisms (GCM) 10K type strain sequencing project: providing services to taxonomists for standard genome sequencing and annotation.</title>
        <authorList>
            <consortium name="The Broad Institute Genomics Platform"/>
            <consortium name="The Broad Institute Genome Sequencing Center for Infectious Disease"/>
            <person name="Wu L."/>
            <person name="Ma J."/>
        </authorList>
    </citation>
    <scope>NUCLEOTIDE SEQUENCE [LARGE SCALE GENOMIC DNA]</scope>
    <source>
        <strain evidence="10">JCM 9091</strain>
    </source>
</reference>
<evidence type="ECO:0000256" key="4">
    <source>
        <dbReference type="ARBA" id="ARBA00022692"/>
    </source>
</evidence>
<keyword evidence="5 7" id="KW-1133">Transmembrane helix</keyword>
<comment type="similarity">
    <text evidence="2 7">Belongs to the TVP38/TMEM64 family.</text>
</comment>
<comment type="caution">
    <text evidence="9">The sequence shown here is derived from an EMBL/GenBank/DDBJ whole genome shotgun (WGS) entry which is preliminary data.</text>
</comment>
<keyword evidence="10" id="KW-1185">Reference proteome</keyword>
<evidence type="ECO:0000313" key="9">
    <source>
        <dbReference type="EMBL" id="GAA3028834.1"/>
    </source>
</evidence>
<evidence type="ECO:0000256" key="2">
    <source>
        <dbReference type="ARBA" id="ARBA00008640"/>
    </source>
</evidence>
<feature type="transmembrane region" description="Helical" evidence="7">
    <location>
        <begin position="95"/>
        <end position="116"/>
    </location>
</feature>
<dbReference type="PANTHER" id="PTHR12677">
    <property type="entry name" value="GOLGI APPARATUS MEMBRANE PROTEIN TVP38-RELATED"/>
    <property type="match status" value="1"/>
</dbReference>
<feature type="transmembrane region" description="Helical" evidence="7">
    <location>
        <begin position="242"/>
        <end position="262"/>
    </location>
</feature>
<dbReference type="RefSeq" id="WP_234519227.1">
    <property type="nucleotide sequence ID" value="NZ_BAAAUF010000008.1"/>
</dbReference>
<keyword evidence="3 7" id="KW-1003">Cell membrane</keyword>
<protein>
    <recommendedName>
        <fullName evidence="7">TVP38/TMEM64 family membrane protein</fullName>
    </recommendedName>
</protein>
<evidence type="ECO:0000256" key="3">
    <source>
        <dbReference type="ARBA" id="ARBA00022475"/>
    </source>
</evidence>
<keyword evidence="4 7" id="KW-0812">Transmembrane</keyword>
<dbReference type="PANTHER" id="PTHR12677:SF59">
    <property type="entry name" value="GOLGI APPARATUS MEMBRANE PROTEIN TVP38-RELATED"/>
    <property type="match status" value="1"/>
</dbReference>
<evidence type="ECO:0000256" key="5">
    <source>
        <dbReference type="ARBA" id="ARBA00022989"/>
    </source>
</evidence>
<evidence type="ECO:0000256" key="1">
    <source>
        <dbReference type="ARBA" id="ARBA00004651"/>
    </source>
</evidence>
<feature type="transmembrane region" description="Helical" evidence="7">
    <location>
        <begin position="210"/>
        <end position="230"/>
    </location>
</feature>
<evidence type="ECO:0000256" key="6">
    <source>
        <dbReference type="ARBA" id="ARBA00023136"/>
    </source>
</evidence>
<keyword evidence="6 7" id="KW-0472">Membrane</keyword>
<evidence type="ECO:0000256" key="7">
    <source>
        <dbReference type="RuleBase" id="RU366058"/>
    </source>
</evidence>
<evidence type="ECO:0000259" key="8">
    <source>
        <dbReference type="Pfam" id="PF09335"/>
    </source>
</evidence>
<dbReference type="InterPro" id="IPR032816">
    <property type="entry name" value="VTT_dom"/>
</dbReference>
<feature type="domain" description="VTT" evidence="8">
    <location>
        <begin position="116"/>
        <end position="233"/>
    </location>
</feature>
<dbReference type="InterPro" id="IPR015414">
    <property type="entry name" value="TMEM64"/>
</dbReference>
<gene>
    <name evidence="9" type="ORF">GCM10010448_08480</name>
</gene>